<proteinExistence type="predicted"/>
<sequence length="125" mass="13428">MLNVTATSAPTLHSLNGYMDDLTRNITTPASGNRTAELVAVVVSLLITSLLTGALRFYTHKVLLGRLFAEDYLALAALVRCTTSRAWDKQVECKGTDDRGRLFSASTPPLVSFPSPTAWAGTTPT</sequence>
<evidence type="ECO:0000313" key="2">
    <source>
        <dbReference type="Proteomes" id="UP001148737"/>
    </source>
</evidence>
<accession>A0ACC1QIR8</accession>
<name>A0ACC1QIR8_9HYPO</name>
<keyword evidence="2" id="KW-1185">Reference proteome</keyword>
<protein>
    <submittedName>
        <fullName evidence="1">Uncharacterized protein</fullName>
    </submittedName>
</protein>
<dbReference type="EMBL" id="JANAKD010001527">
    <property type="protein sequence ID" value="KAJ3478584.1"/>
    <property type="molecule type" value="Genomic_DNA"/>
</dbReference>
<reference evidence="1" key="1">
    <citation type="submission" date="2022-07" db="EMBL/GenBank/DDBJ databases">
        <title>Genome Sequence of Lecanicillium saksenae.</title>
        <authorList>
            <person name="Buettner E."/>
        </authorList>
    </citation>
    <scope>NUCLEOTIDE SEQUENCE</scope>
    <source>
        <strain evidence="1">VT-O1</strain>
    </source>
</reference>
<organism evidence="1 2">
    <name type="scientific">Lecanicillium saksenae</name>
    <dbReference type="NCBI Taxonomy" id="468837"/>
    <lineage>
        <taxon>Eukaryota</taxon>
        <taxon>Fungi</taxon>
        <taxon>Dikarya</taxon>
        <taxon>Ascomycota</taxon>
        <taxon>Pezizomycotina</taxon>
        <taxon>Sordariomycetes</taxon>
        <taxon>Hypocreomycetidae</taxon>
        <taxon>Hypocreales</taxon>
        <taxon>Cordycipitaceae</taxon>
        <taxon>Lecanicillium</taxon>
    </lineage>
</organism>
<dbReference type="Proteomes" id="UP001148737">
    <property type="component" value="Unassembled WGS sequence"/>
</dbReference>
<evidence type="ECO:0000313" key="1">
    <source>
        <dbReference type="EMBL" id="KAJ3478584.1"/>
    </source>
</evidence>
<gene>
    <name evidence="1" type="ORF">NLG97_g8540</name>
</gene>
<comment type="caution">
    <text evidence="1">The sequence shown here is derived from an EMBL/GenBank/DDBJ whole genome shotgun (WGS) entry which is preliminary data.</text>
</comment>